<feature type="signal peptide" evidence="2">
    <location>
        <begin position="1"/>
        <end position="22"/>
    </location>
</feature>
<dbReference type="Pfam" id="PF14218">
    <property type="entry name" value="COP23"/>
    <property type="match status" value="1"/>
</dbReference>
<name>A0A480ACA2_9CYAN</name>
<keyword evidence="2" id="KW-0732">Signal</keyword>
<dbReference type="Proteomes" id="UP000300142">
    <property type="component" value="Unassembled WGS sequence"/>
</dbReference>
<evidence type="ECO:0000313" key="3">
    <source>
        <dbReference type="EMBL" id="GCL39754.1"/>
    </source>
</evidence>
<feature type="chain" id="PRO_5019813699" description="Circadian oscillating protein COP23" evidence="2">
    <location>
        <begin position="23"/>
        <end position="210"/>
    </location>
</feature>
<keyword evidence="4" id="KW-1185">Reference proteome</keyword>
<evidence type="ECO:0000256" key="1">
    <source>
        <dbReference type="SAM" id="MobiDB-lite"/>
    </source>
</evidence>
<reference evidence="4" key="1">
    <citation type="submission" date="2019-02" db="EMBL/GenBank/DDBJ databases">
        <title>Draft genome sequence of Sphaerospermopsis reniformis NIES-1949.</title>
        <authorList>
            <person name="Yamaguchi H."/>
            <person name="Suzuki S."/>
            <person name="Kawachi M."/>
        </authorList>
    </citation>
    <scope>NUCLEOTIDE SEQUENCE [LARGE SCALE GENOMIC DNA]</scope>
    <source>
        <strain evidence="4">NIES-1949</strain>
    </source>
</reference>
<protein>
    <recommendedName>
        <fullName evidence="5">Circadian oscillating protein COP23</fullName>
    </recommendedName>
</protein>
<evidence type="ECO:0000256" key="2">
    <source>
        <dbReference type="SAM" id="SignalP"/>
    </source>
</evidence>
<proteinExistence type="predicted"/>
<dbReference type="AlphaFoldDB" id="A0A480ACA2"/>
<dbReference type="EMBL" id="BJCE01000312">
    <property type="protein sequence ID" value="GCL39754.1"/>
    <property type="molecule type" value="Genomic_DNA"/>
</dbReference>
<accession>A0A480ACA2</accession>
<dbReference type="RefSeq" id="WP_137669252.1">
    <property type="nucleotide sequence ID" value="NZ_BJCE01000312.1"/>
</dbReference>
<dbReference type="InterPro" id="IPR025478">
    <property type="entry name" value="COP23"/>
</dbReference>
<gene>
    <name evidence="3" type="ORF">SR1949_48830</name>
</gene>
<evidence type="ECO:0000313" key="4">
    <source>
        <dbReference type="Proteomes" id="UP000300142"/>
    </source>
</evidence>
<sequence>MKKYLKVPLTSLAVAFSVSSVAVINSQPTAAQSQDFFCGTNWATNADVAYPATMVRHRTGNVPIITWTENSRINDTWTPRKRCQFVSRRFEELHRQGKLHGLGVGRVNNQPVICGLGIGEQVCNSKNTLLTVTNGTDPGKFLDSLLNTRRSASGQAVLLNSNDRGRVAIPDGDSDGVVRVSIDDIINAHLSIPSANSHPPQPQPQSENLW</sequence>
<evidence type="ECO:0008006" key="5">
    <source>
        <dbReference type="Google" id="ProtNLM"/>
    </source>
</evidence>
<feature type="region of interest" description="Disordered" evidence="1">
    <location>
        <begin position="191"/>
        <end position="210"/>
    </location>
</feature>
<organism evidence="3 4">
    <name type="scientific">Sphaerospermopsis reniformis</name>
    <dbReference type="NCBI Taxonomy" id="531300"/>
    <lineage>
        <taxon>Bacteria</taxon>
        <taxon>Bacillati</taxon>
        <taxon>Cyanobacteriota</taxon>
        <taxon>Cyanophyceae</taxon>
        <taxon>Nostocales</taxon>
        <taxon>Aphanizomenonaceae</taxon>
        <taxon>Sphaerospermopsis</taxon>
    </lineage>
</organism>
<feature type="compositionally biased region" description="Polar residues" evidence="1">
    <location>
        <begin position="193"/>
        <end position="210"/>
    </location>
</feature>
<comment type="caution">
    <text evidence="3">The sequence shown here is derived from an EMBL/GenBank/DDBJ whole genome shotgun (WGS) entry which is preliminary data.</text>
</comment>